<accession>A0ACC2QJA1</accession>
<dbReference type="EMBL" id="CM056789">
    <property type="protein sequence ID" value="KAJ8718476.1"/>
    <property type="molecule type" value="Genomic_DNA"/>
</dbReference>
<reference evidence="1" key="1">
    <citation type="submission" date="2023-03" db="EMBL/GenBank/DDBJ databases">
        <title>Chromosome-level genomes of two armyworms, Mythimna separata and Mythimna loreyi, provide insights into the biosynthesis and reception of sex pheromones.</title>
        <authorList>
            <person name="Zhao H."/>
        </authorList>
    </citation>
    <scope>NUCLEOTIDE SEQUENCE</scope>
    <source>
        <strain evidence="1">BeijingLab</strain>
    </source>
</reference>
<sequence>MPLMDISNPYIIKFLVENYDKTARLRMRWNKLHREKLIKAATLQREEKGYSELDVMKTALEAGMPAASRDYTSGSRNRRLKPISDNSIVQGVAHMNKGHSIVDVGLGDPEDDPKLARPDTDVSLDPVMRPIDPNQKAILYKGRPFFGREVYLKKRSAIPPEDKYYFAESSGWYYGWRLKDSYFGKRQKAQHGCVYRLTRERSRSGPNPDPDHYKNPAYEGGKCLLE</sequence>
<evidence type="ECO:0000313" key="1">
    <source>
        <dbReference type="EMBL" id="KAJ8718476.1"/>
    </source>
</evidence>
<dbReference type="Proteomes" id="UP001231649">
    <property type="component" value="Chromosome 13"/>
</dbReference>
<comment type="caution">
    <text evidence="1">The sequence shown here is derived from an EMBL/GenBank/DDBJ whole genome shotgun (WGS) entry which is preliminary data.</text>
</comment>
<protein>
    <submittedName>
        <fullName evidence="1">Uncharacterized protein</fullName>
    </submittedName>
</protein>
<keyword evidence="2" id="KW-1185">Reference proteome</keyword>
<evidence type="ECO:0000313" key="2">
    <source>
        <dbReference type="Proteomes" id="UP001231649"/>
    </source>
</evidence>
<gene>
    <name evidence="1" type="ORF">PYW08_002713</name>
</gene>
<organism evidence="1 2">
    <name type="scientific">Mythimna loreyi</name>
    <dbReference type="NCBI Taxonomy" id="667449"/>
    <lineage>
        <taxon>Eukaryota</taxon>
        <taxon>Metazoa</taxon>
        <taxon>Ecdysozoa</taxon>
        <taxon>Arthropoda</taxon>
        <taxon>Hexapoda</taxon>
        <taxon>Insecta</taxon>
        <taxon>Pterygota</taxon>
        <taxon>Neoptera</taxon>
        <taxon>Endopterygota</taxon>
        <taxon>Lepidoptera</taxon>
        <taxon>Glossata</taxon>
        <taxon>Ditrysia</taxon>
        <taxon>Noctuoidea</taxon>
        <taxon>Noctuidae</taxon>
        <taxon>Noctuinae</taxon>
        <taxon>Hadenini</taxon>
        <taxon>Mythimna</taxon>
    </lineage>
</organism>
<proteinExistence type="predicted"/>
<name>A0ACC2QJA1_9NEOP</name>